<keyword evidence="3" id="KW-1185">Reference proteome</keyword>
<name>A0A5C3L0G7_COPMA</name>
<organism evidence="2 3">
    <name type="scientific">Coprinopsis marcescibilis</name>
    <name type="common">Agaric fungus</name>
    <name type="synonym">Psathyrella marcescibilis</name>
    <dbReference type="NCBI Taxonomy" id="230819"/>
    <lineage>
        <taxon>Eukaryota</taxon>
        <taxon>Fungi</taxon>
        <taxon>Dikarya</taxon>
        <taxon>Basidiomycota</taxon>
        <taxon>Agaricomycotina</taxon>
        <taxon>Agaricomycetes</taxon>
        <taxon>Agaricomycetidae</taxon>
        <taxon>Agaricales</taxon>
        <taxon>Agaricineae</taxon>
        <taxon>Psathyrellaceae</taxon>
        <taxon>Coprinopsis</taxon>
    </lineage>
</organism>
<gene>
    <name evidence="2" type="ORF">FA15DRAFT_755399</name>
</gene>
<feature type="compositionally biased region" description="Basic and acidic residues" evidence="1">
    <location>
        <begin position="17"/>
        <end position="29"/>
    </location>
</feature>
<dbReference type="EMBL" id="ML210180">
    <property type="protein sequence ID" value="TFK25930.1"/>
    <property type="molecule type" value="Genomic_DNA"/>
</dbReference>
<reference evidence="2 3" key="1">
    <citation type="journal article" date="2019" name="Nat. Ecol. Evol.">
        <title>Megaphylogeny resolves global patterns of mushroom evolution.</title>
        <authorList>
            <person name="Varga T."/>
            <person name="Krizsan K."/>
            <person name="Foldi C."/>
            <person name="Dima B."/>
            <person name="Sanchez-Garcia M."/>
            <person name="Sanchez-Ramirez S."/>
            <person name="Szollosi G.J."/>
            <person name="Szarkandi J.G."/>
            <person name="Papp V."/>
            <person name="Albert L."/>
            <person name="Andreopoulos W."/>
            <person name="Angelini C."/>
            <person name="Antonin V."/>
            <person name="Barry K.W."/>
            <person name="Bougher N.L."/>
            <person name="Buchanan P."/>
            <person name="Buyck B."/>
            <person name="Bense V."/>
            <person name="Catcheside P."/>
            <person name="Chovatia M."/>
            <person name="Cooper J."/>
            <person name="Damon W."/>
            <person name="Desjardin D."/>
            <person name="Finy P."/>
            <person name="Geml J."/>
            <person name="Haridas S."/>
            <person name="Hughes K."/>
            <person name="Justo A."/>
            <person name="Karasinski D."/>
            <person name="Kautmanova I."/>
            <person name="Kiss B."/>
            <person name="Kocsube S."/>
            <person name="Kotiranta H."/>
            <person name="LaButti K.M."/>
            <person name="Lechner B.E."/>
            <person name="Liimatainen K."/>
            <person name="Lipzen A."/>
            <person name="Lukacs Z."/>
            <person name="Mihaltcheva S."/>
            <person name="Morgado L.N."/>
            <person name="Niskanen T."/>
            <person name="Noordeloos M.E."/>
            <person name="Ohm R.A."/>
            <person name="Ortiz-Santana B."/>
            <person name="Ovrebo C."/>
            <person name="Racz N."/>
            <person name="Riley R."/>
            <person name="Savchenko A."/>
            <person name="Shiryaev A."/>
            <person name="Soop K."/>
            <person name="Spirin V."/>
            <person name="Szebenyi C."/>
            <person name="Tomsovsky M."/>
            <person name="Tulloss R.E."/>
            <person name="Uehling J."/>
            <person name="Grigoriev I.V."/>
            <person name="Vagvolgyi C."/>
            <person name="Papp T."/>
            <person name="Martin F.M."/>
            <person name="Miettinen O."/>
            <person name="Hibbett D.S."/>
            <person name="Nagy L.G."/>
        </authorList>
    </citation>
    <scope>NUCLEOTIDE SEQUENCE [LARGE SCALE GENOMIC DNA]</scope>
    <source>
        <strain evidence="2 3">CBS 121175</strain>
    </source>
</reference>
<evidence type="ECO:0000313" key="3">
    <source>
        <dbReference type="Proteomes" id="UP000307440"/>
    </source>
</evidence>
<proteinExistence type="predicted"/>
<evidence type="ECO:0000313" key="2">
    <source>
        <dbReference type="EMBL" id="TFK25930.1"/>
    </source>
</evidence>
<evidence type="ECO:0000256" key="1">
    <source>
        <dbReference type="SAM" id="MobiDB-lite"/>
    </source>
</evidence>
<protein>
    <submittedName>
        <fullName evidence="2">Uncharacterized protein</fullName>
    </submittedName>
</protein>
<accession>A0A5C3L0G7</accession>
<feature type="region of interest" description="Disordered" evidence="1">
    <location>
        <begin position="1"/>
        <end position="29"/>
    </location>
</feature>
<dbReference type="OrthoDB" id="5370359at2759"/>
<dbReference type="AlphaFoldDB" id="A0A5C3L0G7"/>
<sequence>MAPAAAATSGTKKRKPTKAEAEVANKKQKLSEEGAVRVKAILEDASNFSIPQEEASMRLELLELARYARSLEEDLASLTPKPKSENDLNGEVTKLSAAILSGIKKQMTWKPTCKSALGSKWAYDGVCNDAKVFGLLVGLDSPPTFKMKKYTTQEFYESVGYVDASARYSNLYLRGTITIRWPGDGTFKFSGSYGVSV</sequence>
<dbReference type="Proteomes" id="UP000307440">
    <property type="component" value="Unassembled WGS sequence"/>
</dbReference>